<dbReference type="NCBIfam" id="TIGR02595">
    <property type="entry name" value="PEP_CTERM"/>
    <property type="match status" value="1"/>
</dbReference>
<reference evidence="1" key="3">
    <citation type="submission" date="2020-02" db="EMBL/GenBank/DDBJ databases">
        <authorList>
            <person name="Sarangi A.N."/>
            <person name="Ghosh S."/>
            <person name="Mukherjee M."/>
            <person name="Tripathy S."/>
        </authorList>
    </citation>
    <scope>NUCLEOTIDE SEQUENCE</scope>
    <source>
        <strain evidence="1">BDU141951</strain>
    </source>
</reference>
<accession>A0A0C1YDX3</accession>
<organism evidence="1">
    <name type="scientific">Lyngbya confervoides BDU141951</name>
    <dbReference type="NCBI Taxonomy" id="1574623"/>
    <lineage>
        <taxon>Bacteria</taxon>
        <taxon>Bacillati</taxon>
        <taxon>Cyanobacteriota</taxon>
        <taxon>Cyanophyceae</taxon>
        <taxon>Oscillatoriophycideae</taxon>
        <taxon>Oscillatoriales</taxon>
        <taxon>Microcoleaceae</taxon>
        <taxon>Lyngbya</taxon>
    </lineage>
</organism>
<dbReference type="InterPro" id="IPR013424">
    <property type="entry name" value="Ice-binding_C"/>
</dbReference>
<reference evidence="1" key="2">
    <citation type="journal article" date="2015" name="Genome Announc.">
        <title>Draft Genome Sequence of Filamentous Marine Cyanobacterium Lyngbya confervoides Strain BDU141951.</title>
        <authorList>
            <person name="Chandrababunaidu M.M."/>
            <person name="Sen D."/>
            <person name="Tripathy S."/>
        </authorList>
    </citation>
    <scope>NUCLEOTIDE SEQUENCE</scope>
    <source>
        <strain evidence="1">BDU141951</strain>
    </source>
</reference>
<dbReference type="NCBIfam" id="NF038121">
    <property type="entry name" value="PEP_CTERM_LEVG"/>
    <property type="match status" value="1"/>
</dbReference>
<dbReference type="EMBL" id="JTHE02000002">
    <property type="protein sequence ID" value="NEV65853.1"/>
    <property type="molecule type" value="Genomic_DNA"/>
</dbReference>
<proteinExistence type="predicted"/>
<gene>
    <name evidence="1" type="ORF">QQ91_001840</name>
</gene>
<reference evidence="1" key="1">
    <citation type="submission" date="2014-11" db="EMBL/GenBank/DDBJ databases">
        <authorList>
            <person name="Malar M.C."/>
            <person name="Sen D."/>
            <person name="Tripathy S."/>
        </authorList>
    </citation>
    <scope>NUCLEOTIDE SEQUENCE</scope>
    <source>
        <strain evidence="1">BDU141951</strain>
    </source>
</reference>
<sequence>MTTHSLIRSVQKVGYVVPILAASVMGVGAIAPEAQANSLVPQMEGEVYVGFDNCLGKDCSYLNLDSLIESIESLTDSSTQTKSRLFVDAAGSSNTYGGVKFRSQDIGTSDGSGDYWFRPVAMQQNGTTPLVEKGQLEVGTFRFTFSQILSDLTVNWFDTERQGGTSYTAFDADGNKIAAGTIAKGPNNNVQETTLTGVKSIILNLGERHGGTGDGVNFQIDGAAAVPEPGLMMGLGAFAVAGGLGLRKRQSDSTAA</sequence>
<evidence type="ECO:0000313" key="1">
    <source>
        <dbReference type="EMBL" id="NEV65853.1"/>
    </source>
</evidence>
<dbReference type="AlphaFoldDB" id="A0A0C1YDX3"/>
<comment type="caution">
    <text evidence="1">The sequence shown here is derived from an EMBL/GenBank/DDBJ whole genome shotgun (WGS) entry which is preliminary data.</text>
</comment>
<name>A0A0C1YDX3_9CYAN</name>
<protein>
    <submittedName>
        <fullName evidence="1">PEP-CTERM sorting domain-containing protein</fullName>
    </submittedName>
</protein>